<keyword evidence="4" id="KW-1134">Transmembrane beta strand</keyword>
<keyword evidence="7" id="KW-0626">Porin</keyword>
<feature type="chain" id="PRO_5046594469" evidence="11">
    <location>
        <begin position="27"/>
        <end position="535"/>
    </location>
</feature>
<evidence type="ECO:0000256" key="5">
    <source>
        <dbReference type="ARBA" id="ARBA00022692"/>
    </source>
</evidence>
<gene>
    <name evidence="12" type="ORF">ACFFHW_12285</name>
</gene>
<dbReference type="EMBL" id="JBHLVX010000050">
    <property type="protein sequence ID" value="MFC0268748.1"/>
    <property type="molecule type" value="Genomic_DNA"/>
</dbReference>
<keyword evidence="6" id="KW-0406">Ion transport</keyword>
<dbReference type="Pfam" id="PF02264">
    <property type="entry name" value="LamB"/>
    <property type="match status" value="1"/>
</dbReference>
<evidence type="ECO:0000256" key="9">
    <source>
        <dbReference type="ARBA" id="ARBA00023237"/>
    </source>
</evidence>
<keyword evidence="3" id="KW-0813">Transport</keyword>
<evidence type="ECO:0000256" key="3">
    <source>
        <dbReference type="ARBA" id="ARBA00022448"/>
    </source>
</evidence>
<organism evidence="12 13">
    <name type="scientific">Kushneria aurantia</name>
    <dbReference type="NCBI Taxonomy" id="504092"/>
    <lineage>
        <taxon>Bacteria</taxon>
        <taxon>Pseudomonadati</taxon>
        <taxon>Pseudomonadota</taxon>
        <taxon>Gammaproteobacteria</taxon>
        <taxon>Oceanospirillales</taxon>
        <taxon>Halomonadaceae</taxon>
        <taxon>Kushneria</taxon>
    </lineage>
</organism>
<keyword evidence="11" id="KW-0732">Signal</keyword>
<feature type="signal peptide" evidence="11">
    <location>
        <begin position="1"/>
        <end position="26"/>
    </location>
</feature>
<comment type="similarity">
    <text evidence="2">Belongs to the porin LamB (TC 1.B.3) family.</text>
</comment>
<evidence type="ECO:0000256" key="11">
    <source>
        <dbReference type="SAM" id="SignalP"/>
    </source>
</evidence>
<dbReference type="RefSeq" id="WP_026351739.1">
    <property type="nucleotide sequence ID" value="NZ_JBHLVX010000050.1"/>
</dbReference>
<dbReference type="PANTHER" id="PTHR38762">
    <property type="entry name" value="CRYPTIC OUTER MEMBRANE PORIN BGLH-RELATED"/>
    <property type="match status" value="1"/>
</dbReference>
<sequence length="535" mass="59885">MRSVSFRRFLILFVALLCCCSSIACATENELTIEERIERLEARLDASEQRADQAEREAEQAERQIESAGNAGSSPSETGKIALQSGRLALKGASAEEDTQLPEVELPSDKSDRFVFHAYSRSSLILGDNFKSVPINPNMTPAGRYDGALGLLGNEKDVFFEGLFSYEQNYENGAHTRYNLMMSDQNNSLNDWTAEESTFNVRQANVEFSHLPSFTGPMENTILWAGKRFYPDELGIFFLGGVGAGIQDIQLGENWDTDISFVGRSFGDPAVPGVVYPGDVDDADDEGAYSTDALVLSNSHHIGNWYLMLSAMSARDNDKRDIDGEGVAADTGLHAMVAYKDDDSFYGLGDGNFRAALLMGKGLGAQVVSLGVDQNLIDSAEGVRVETRGTTYITPDWRIEPWLAAFSGRNRYSQGDKQDWVTLTVRLVNEVNRNFEMQYETTYQWMNIDPAGLTYEDDDVTRNFRPIEGSYRRFTVAPTIKPKVGGFLVRPEIRFFASWSNWDKSINRFCRTDSLGRDNFDGNEWTYGIQMETWF</sequence>
<keyword evidence="9" id="KW-0998">Cell outer membrane</keyword>
<evidence type="ECO:0000256" key="7">
    <source>
        <dbReference type="ARBA" id="ARBA00023114"/>
    </source>
</evidence>
<evidence type="ECO:0000256" key="1">
    <source>
        <dbReference type="ARBA" id="ARBA00004571"/>
    </source>
</evidence>
<evidence type="ECO:0000256" key="2">
    <source>
        <dbReference type="ARBA" id="ARBA00007055"/>
    </source>
</evidence>
<keyword evidence="13" id="KW-1185">Reference proteome</keyword>
<reference evidence="12 13" key="1">
    <citation type="submission" date="2024-09" db="EMBL/GenBank/DDBJ databases">
        <authorList>
            <person name="Sun Q."/>
            <person name="Mori K."/>
        </authorList>
    </citation>
    <scope>NUCLEOTIDE SEQUENCE [LARGE SCALE GENOMIC DNA]</scope>
    <source>
        <strain evidence="12 13">CCM 7415</strain>
    </source>
</reference>
<comment type="caution">
    <text evidence="12">The sequence shown here is derived from an EMBL/GenBank/DDBJ whole genome shotgun (WGS) entry which is preliminary data.</text>
</comment>
<dbReference type="PROSITE" id="PS51257">
    <property type="entry name" value="PROKAR_LIPOPROTEIN"/>
    <property type="match status" value="1"/>
</dbReference>
<feature type="region of interest" description="Disordered" evidence="10">
    <location>
        <begin position="48"/>
        <end position="78"/>
    </location>
</feature>
<proteinExistence type="inferred from homology"/>
<evidence type="ECO:0000313" key="13">
    <source>
        <dbReference type="Proteomes" id="UP001589814"/>
    </source>
</evidence>
<evidence type="ECO:0000313" key="12">
    <source>
        <dbReference type="EMBL" id="MFC0268748.1"/>
    </source>
</evidence>
<dbReference type="InterPro" id="IPR036998">
    <property type="entry name" value="Porin_LamB_sf"/>
</dbReference>
<dbReference type="Gene3D" id="2.40.170.10">
    <property type="entry name" value="Porin, LamB type"/>
    <property type="match status" value="1"/>
</dbReference>
<dbReference type="SUPFAM" id="SSF56935">
    <property type="entry name" value="Porins"/>
    <property type="match status" value="1"/>
</dbReference>
<dbReference type="InterPro" id="IPR003192">
    <property type="entry name" value="Porin_LamB"/>
</dbReference>
<comment type="subcellular location">
    <subcellularLocation>
        <location evidence="1">Cell outer membrane</location>
        <topology evidence="1">Multi-pass membrane protein</topology>
    </subcellularLocation>
</comment>
<protein>
    <submittedName>
        <fullName evidence="12">Carbohydrate porin</fullName>
    </submittedName>
</protein>
<accession>A0ABV6G502</accession>
<feature type="compositionally biased region" description="Basic and acidic residues" evidence="10">
    <location>
        <begin position="48"/>
        <end position="65"/>
    </location>
</feature>
<evidence type="ECO:0000256" key="4">
    <source>
        <dbReference type="ARBA" id="ARBA00022452"/>
    </source>
</evidence>
<evidence type="ECO:0000256" key="8">
    <source>
        <dbReference type="ARBA" id="ARBA00023136"/>
    </source>
</evidence>
<evidence type="ECO:0000256" key="6">
    <source>
        <dbReference type="ARBA" id="ARBA00023065"/>
    </source>
</evidence>
<dbReference type="Proteomes" id="UP001589814">
    <property type="component" value="Unassembled WGS sequence"/>
</dbReference>
<keyword evidence="8" id="KW-0472">Membrane</keyword>
<keyword evidence="5" id="KW-0812">Transmembrane</keyword>
<dbReference type="InterPro" id="IPR050286">
    <property type="entry name" value="G_neg_Bact_CarbUptk_Porin"/>
</dbReference>
<name>A0ABV6G502_9GAMM</name>
<dbReference type="PANTHER" id="PTHR38762:SF1">
    <property type="entry name" value="CRYPTIC OUTER MEMBRANE PORIN BGLH-RELATED"/>
    <property type="match status" value="1"/>
</dbReference>
<evidence type="ECO:0000256" key="10">
    <source>
        <dbReference type="SAM" id="MobiDB-lite"/>
    </source>
</evidence>